<dbReference type="OrthoDB" id="5177574at2"/>
<feature type="region of interest" description="Disordered" evidence="1">
    <location>
        <begin position="246"/>
        <end position="267"/>
    </location>
</feature>
<keyword evidence="5" id="KW-1185">Reference proteome</keyword>
<sequence>MNRRARTALAASLVLAFTAGPLATPALAATPPTATHTEAHTESRTESRTEARTEARTEGPDVAALEEALRGLPDGFATGAEIRVGGKGSWHGSAGVRDLRSGRKVLENARFRAGSTTKVVTAAVVLQLVAEGRLDLDGTVQTYLPGLLGKAFEPVTVRQLLNYTSGLQGGRTLGDTVDEEFPHRFETLPPEEVVATGVAKGPRHAPGAEQHYGNIHYLVLAMLIEKVTGDTYEHQAETRVFKPAGMRHTSFPEGADPRIKGPHNRGYEDMDGKLVDVTEWNMSDRKAAGDMISTTADMERLLFALFRGELVPEPQLAEMFTVPDVPGATKSAGLERFEINGKAVWGKTGARPGYHTVIAATRDLSRTVVYSVMATDAKGSGLSLGQRFAFPAFNR</sequence>
<dbReference type="GO" id="GO:0016787">
    <property type="term" value="F:hydrolase activity"/>
    <property type="evidence" value="ECO:0007669"/>
    <property type="project" value="UniProtKB-KW"/>
</dbReference>
<feature type="signal peptide" evidence="2">
    <location>
        <begin position="1"/>
        <end position="28"/>
    </location>
</feature>
<dbReference type="RefSeq" id="WP_161701237.1">
    <property type="nucleotide sequence ID" value="NZ_JAAAHS010000218.1"/>
</dbReference>
<feature type="compositionally biased region" description="Basic and acidic residues" evidence="1">
    <location>
        <begin position="255"/>
        <end position="267"/>
    </location>
</feature>
<organism evidence="4 5">
    <name type="scientific">Streptomyces boluensis</name>
    <dbReference type="NCBI Taxonomy" id="1775135"/>
    <lineage>
        <taxon>Bacteria</taxon>
        <taxon>Bacillati</taxon>
        <taxon>Actinomycetota</taxon>
        <taxon>Actinomycetes</taxon>
        <taxon>Kitasatosporales</taxon>
        <taxon>Streptomycetaceae</taxon>
        <taxon>Streptomyces</taxon>
    </lineage>
</organism>
<name>A0A964UTY7_9ACTN</name>
<protein>
    <submittedName>
        <fullName evidence="4">Serine hydrolase</fullName>
    </submittedName>
</protein>
<reference evidence="4" key="1">
    <citation type="submission" date="2020-01" db="EMBL/GenBank/DDBJ databases">
        <title>Whole-genome analyses of novel actinobacteria.</title>
        <authorList>
            <person name="Sahin N."/>
        </authorList>
    </citation>
    <scope>NUCLEOTIDE SEQUENCE</scope>
    <source>
        <strain evidence="4">YC537</strain>
    </source>
</reference>
<keyword evidence="4" id="KW-0378">Hydrolase</keyword>
<dbReference type="EMBL" id="JAAAHS010000218">
    <property type="protein sequence ID" value="NBE54436.1"/>
    <property type="molecule type" value="Genomic_DNA"/>
</dbReference>
<dbReference type="Proteomes" id="UP000598297">
    <property type="component" value="Unassembled WGS sequence"/>
</dbReference>
<accession>A0A964UTY7</accession>
<keyword evidence="2" id="KW-0732">Signal</keyword>
<evidence type="ECO:0000256" key="1">
    <source>
        <dbReference type="SAM" id="MobiDB-lite"/>
    </source>
</evidence>
<dbReference type="PANTHER" id="PTHR46825:SF7">
    <property type="entry name" value="D-ALANYL-D-ALANINE CARBOXYPEPTIDASE"/>
    <property type="match status" value="1"/>
</dbReference>
<feature type="chain" id="PRO_5037201647" evidence="2">
    <location>
        <begin position="29"/>
        <end position="395"/>
    </location>
</feature>
<dbReference type="InterPro" id="IPR001466">
    <property type="entry name" value="Beta-lactam-related"/>
</dbReference>
<evidence type="ECO:0000259" key="3">
    <source>
        <dbReference type="Pfam" id="PF00144"/>
    </source>
</evidence>
<comment type="caution">
    <text evidence="4">The sequence shown here is derived from an EMBL/GenBank/DDBJ whole genome shotgun (WGS) entry which is preliminary data.</text>
</comment>
<feature type="compositionally biased region" description="Basic and acidic residues" evidence="1">
    <location>
        <begin position="37"/>
        <end position="59"/>
    </location>
</feature>
<feature type="region of interest" description="Disordered" evidence="1">
    <location>
        <begin position="25"/>
        <end position="60"/>
    </location>
</feature>
<feature type="compositionally biased region" description="Low complexity" evidence="1">
    <location>
        <begin position="25"/>
        <end position="36"/>
    </location>
</feature>
<dbReference type="InterPro" id="IPR050491">
    <property type="entry name" value="AmpC-like"/>
</dbReference>
<dbReference type="PANTHER" id="PTHR46825">
    <property type="entry name" value="D-ALANYL-D-ALANINE-CARBOXYPEPTIDASE/ENDOPEPTIDASE AMPH"/>
    <property type="match status" value="1"/>
</dbReference>
<proteinExistence type="predicted"/>
<evidence type="ECO:0000313" key="4">
    <source>
        <dbReference type="EMBL" id="NBE54436.1"/>
    </source>
</evidence>
<gene>
    <name evidence="4" type="ORF">GUY60_24060</name>
</gene>
<feature type="domain" description="Beta-lactamase-related" evidence="3">
    <location>
        <begin position="82"/>
        <end position="371"/>
    </location>
</feature>
<dbReference type="InterPro" id="IPR012338">
    <property type="entry name" value="Beta-lactam/transpept-like"/>
</dbReference>
<evidence type="ECO:0000313" key="5">
    <source>
        <dbReference type="Proteomes" id="UP000598297"/>
    </source>
</evidence>
<evidence type="ECO:0000256" key="2">
    <source>
        <dbReference type="SAM" id="SignalP"/>
    </source>
</evidence>
<dbReference type="Gene3D" id="3.40.710.10">
    <property type="entry name" value="DD-peptidase/beta-lactamase superfamily"/>
    <property type="match status" value="1"/>
</dbReference>
<dbReference type="SUPFAM" id="SSF56601">
    <property type="entry name" value="beta-lactamase/transpeptidase-like"/>
    <property type="match status" value="1"/>
</dbReference>
<dbReference type="Pfam" id="PF00144">
    <property type="entry name" value="Beta-lactamase"/>
    <property type="match status" value="1"/>
</dbReference>
<dbReference type="AlphaFoldDB" id="A0A964UTY7"/>